<dbReference type="AlphaFoldDB" id="A0A6A6QVE9"/>
<evidence type="ECO:0000313" key="4">
    <source>
        <dbReference type="Proteomes" id="UP000799750"/>
    </source>
</evidence>
<feature type="domain" description="DUF3835" evidence="2">
    <location>
        <begin position="544"/>
        <end position="623"/>
    </location>
</feature>
<dbReference type="InterPro" id="IPR052255">
    <property type="entry name" value="RNA_pol_II_subunit5-mediator"/>
</dbReference>
<dbReference type="EMBL" id="MU004190">
    <property type="protein sequence ID" value="KAF2494887.1"/>
    <property type="molecule type" value="Genomic_DNA"/>
</dbReference>
<dbReference type="InterPro" id="IPR024325">
    <property type="entry name" value="DUF3835"/>
</dbReference>
<reference evidence="3" key="1">
    <citation type="journal article" date="2020" name="Stud. Mycol.">
        <title>101 Dothideomycetes genomes: a test case for predicting lifestyles and emergence of pathogens.</title>
        <authorList>
            <person name="Haridas S."/>
            <person name="Albert R."/>
            <person name="Binder M."/>
            <person name="Bloem J."/>
            <person name="Labutti K."/>
            <person name="Salamov A."/>
            <person name="Andreopoulos B."/>
            <person name="Baker S."/>
            <person name="Barry K."/>
            <person name="Bills G."/>
            <person name="Bluhm B."/>
            <person name="Cannon C."/>
            <person name="Castanera R."/>
            <person name="Culley D."/>
            <person name="Daum C."/>
            <person name="Ezra D."/>
            <person name="Gonzalez J."/>
            <person name="Henrissat B."/>
            <person name="Kuo A."/>
            <person name="Liang C."/>
            <person name="Lipzen A."/>
            <person name="Lutzoni F."/>
            <person name="Magnuson J."/>
            <person name="Mondo S."/>
            <person name="Nolan M."/>
            <person name="Ohm R."/>
            <person name="Pangilinan J."/>
            <person name="Park H.-J."/>
            <person name="Ramirez L."/>
            <person name="Alfaro M."/>
            <person name="Sun H."/>
            <person name="Tritt A."/>
            <person name="Yoshinaga Y."/>
            <person name="Zwiers L.-H."/>
            <person name="Turgeon B."/>
            <person name="Goodwin S."/>
            <person name="Spatafora J."/>
            <person name="Crous P."/>
            <person name="Grigoriev I."/>
        </authorList>
    </citation>
    <scope>NUCLEOTIDE SEQUENCE</scope>
    <source>
        <strain evidence="3">CBS 269.34</strain>
    </source>
</reference>
<organism evidence="3 4">
    <name type="scientific">Lophium mytilinum</name>
    <dbReference type="NCBI Taxonomy" id="390894"/>
    <lineage>
        <taxon>Eukaryota</taxon>
        <taxon>Fungi</taxon>
        <taxon>Dikarya</taxon>
        <taxon>Ascomycota</taxon>
        <taxon>Pezizomycotina</taxon>
        <taxon>Dothideomycetes</taxon>
        <taxon>Pleosporomycetidae</taxon>
        <taxon>Mytilinidiales</taxon>
        <taxon>Mytilinidiaceae</taxon>
        <taxon>Lophium</taxon>
    </lineage>
</organism>
<gene>
    <name evidence="3" type="ORF">BU16DRAFT_562518</name>
</gene>
<dbReference type="Pfam" id="PF12927">
    <property type="entry name" value="DUF3835"/>
    <property type="match status" value="1"/>
</dbReference>
<feature type="region of interest" description="Disordered" evidence="1">
    <location>
        <begin position="447"/>
        <end position="544"/>
    </location>
</feature>
<evidence type="ECO:0000313" key="3">
    <source>
        <dbReference type="EMBL" id="KAF2494887.1"/>
    </source>
</evidence>
<dbReference type="GO" id="GO:0003714">
    <property type="term" value="F:transcription corepressor activity"/>
    <property type="evidence" value="ECO:0007669"/>
    <property type="project" value="TreeGrafter"/>
</dbReference>
<proteinExistence type="predicted"/>
<protein>
    <recommendedName>
        <fullName evidence="2">DUF3835 domain-containing protein</fullName>
    </recommendedName>
</protein>
<feature type="region of interest" description="Disordered" evidence="1">
    <location>
        <begin position="337"/>
        <end position="366"/>
    </location>
</feature>
<dbReference type="InterPro" id="IPR009053">
    <property type="entry name" value="Prefoldin"/>
</dbReference>
<dbReference type="GO" id="GO:0003682">
    <property type="term" value="F:chromatin binding"/>
    <property type="evidence" value="ECO:0007669"/>
    <property type="project" value="TreeGrafter"/>
</dbReference>
<dbReference type="Proteomes" id="UP000799750">
    <property type="component" value="Unassembled WGS sequence"/>
</dbReference>
<dbReference type="GO" id="GO:0019212">
    <property type="term" value="F:phosphatase inhibitor activity"/>
    <property type="evidence" value="ECO:0007669"/>
    <property type="project" value="TreeGrafter"/>
</dbReference>
<dbReference type="InterPro" id="IPR039553">
    <property type="entry name" value="Prefoldin-like"/>
</dbReference>
<keyword evidence="4" id="KW-1185">Reference proteome</keyword>
<name>A0A6A6QVE9_9PEZI</name>
<sequence>MEPTERDPLVDLERHRVRLEETVAKLRKSLHHWHTWEFEYEALKEEIQRFNGQPSTEDMVKIGAAFGGDLVNEKEMKELIGYGKPVERDGAQVVNMISRRLDYVHQNAQTVQKSLDAAERKLDAAFVLLEPNLADEEGLPLTDIHEELDDEGNVISSKLLHPSKVAPDVVDTLRKAGAINAEDTLNPSSSVPPETSKPESSQHSGDSTTKSNNDQDNKLDKVSPVKGADSPRPILATAGRKPSSTKKSVAFAQDTAPPASKSDGPSGTVYSGLEDDLAAFNFNRGEKVIELDENDNAVASYPIIPTTESPEDAALRREMLQYGLAEVNSVVAEIDLEEGGEDFSDPDDDYDGEYPESDEDEVEDEYGRTAHSVITDEYRKEMLELEKKLNARMLENIGPESEETAVPGSVGDVRRLVVQPEPENNAINTTKLGGKKKGVRFAEELDVSPAPAQVVSDKQQATHPSIDRAPLAEAIVERNQPYSSHASTSSVEASKPAKVSRFKSSRSGAGTAHPADRISADPGATVSDATQSFNDSREASGATLANQVVERNVVEDDIVPPDEDGLDPALLAQEVVIEYNKKRNRMIQNQGGFMPSAEEIESPLVEEIDGKIKKVSRFKASRLKSGGI</sequence>
<dbReference type="PANTHER" id="PTHR15111">
    <property type="entry name" value="RNA POLYMERASE II SUBUNIT 5-MEDIATING PROTEIN NNX3"/>
    <property type="match status" value="1"/>
</dbReference>
<dbReference type="SUPFAM" id="SSF46579">
    <property type="entry name" value="Prefoldin"/>
    <property type="match status" value="1"/>
</dbReference>
<evidence type="ECO:0000259" key="2">
    <source>
        <dbReference type="Pfam" id="PF12927"/>
    </source>
</evidence>
<evidence type="ECO:0000256" key="1">
    <source>
        <dbReference type="SAM" id="MobiDB-lite"/>
    </source>
</evidence>
<feature type="compositionally biased region" description="Low complexity" evidence="1">
    <location>
        <begin position="483"/>
        <end position="494"/>
    </location>
</feature>
<accession>A0A6A6QVE9</accession>
<feature type="compositionally biased region" description="Polar residues" evidence="1">
    <location>
        <begin position="183"/>
        <end position="212"/>
    </location>
</feature>
<feature type="compositionally biased region" description="Acidic residues" evidence="1">
    <location>
        <begin position="337"/>
        <end position="364"/>
    </location>
</feature>
<feature type="region of interest" description="Disordered" evidence="1">
    <location>
        <begin position="179"/>
        <end position="270"/>
    </location>
</feature>
<dbReference type="OrthoDB" id="21413at2759"/>
<feature type="compositionally biased region" description="Basic and acidic residues" evidence="1">
    <location>
        <begin position="213"/>
        <end position="223"/>
    </location>
</feature>
<dbReference type="GO" id="GO:0000122">
    <property type="term" value="P:negative regulation of transcription by RNA polymerase II"/>
    <property type="evidence" value="ECO:0007669"/>
    <property type="project" value="TreeGrafter"/>
</dbReference>
<dbReference type="Gene3D" id="1.10.287.370">
    <property type="match status" value="1"/>
</dbReference>
<dbReference type="Pfam" id="PF13758">
    <property type="entry name" value="Prefoldin_3"/>
    <property type="match status" value="1"/>
</dbReference>
<dbReference type="PANTHER" id="PTHR15111:SF0">
    <property type="entry name" value="UNCONVENTIONAL PREFOLDIN RPB5 INTERACTOR 1"/>
    <property type="match status" value="1"/>
</dbReference>